<dbReference type="PANTHER" id="PTHR10122:SF0">
    <property type="entry name" value="CYTOCHROME C OXIDASE SUBUNIT 5B, ISOFORM A-RELATED"/>
    <property type="match status" value="1"/>
</dbReference>
<keyword evidence="2" id="KW-0862">Zinc</keyword>
<dbReference type="InterPro" id="IPR002124">
    <property type="entry name" value="Cyt_c_oxidase_su5b"/>
</dbReference>
<accession>A0A830HAN9</accession>
<keyword evidence="4" id="KW-1185">Reference proteome</keyword>
<dbReference type="OrthoDB" id="10249250at2759"/>
<dbReference type="PANTHER" id="PTHR10122">
    <property type="entry name" value="CYTOCHROME C OXIDASE SUBUNIT 5B, MITOCHONDRIAL"/>
    <property type="match status" value="1"/>
</dbReference>
<dbReference type="SUPFAM" id="SSF57802">
    <property type="entry name" value="Rubredoxin-like"/>
    <property type="match status" value="1"/>
</dbReference>
<evidence type="ECO:0000313" key="3">
    <source>
        <dbReference type="EMBL" id="GHP03808.1"/>
    </source>
</evidence>
<protein>
    <submittedName>
        <fullName evidence="3">Uncharacterized protein</fullName>
    </submittedName>
</protein>
<sequence length="203" mass="21226">MASSHGLVGLLAGSRRWYGSGMVQLTACASSCMVPSTSVPGVGVGASANKGSAHKGFLQGQTRDFTAVAAVAVDAAPLRAMTGAIVTRGFAADAPAKGNPDGLALDADGVDMEHATGLEKIELEHPTVFEDDYAWIHSTEDGTPENPITVTSRFPQRIVGVTDPEDESIVLWGTIKEGEPPRQLIEGGEYFVLERIGGGDDHH</sequence>
<dbReference type="GO" id="GO:0006123">
    <property type="term" value="P:mitochondrial electron transport, cytochrome c to oxygen"/>
    <property type="evidence" value="ECO:0007669"/>
    <property type="project" value="InterPro"/>
</dbReference>
<dbReference type="Gene3D" id="2.60.11.10">
    <property type="entry name" value="Cytochrome c oxidase, subunit Vb"/>
    <property type="match status" value="1"/>
</dbReference>
<dbReference type="GO" id="GO:0046872">
    <property type="term" value="F:metal ion binding"/>
    <property type="evidence" value="ECO:0007669"/>
    <property type="project" value="UniProtKB-KW"/>
</dbReference>
<name>A0A830HAN9_9CHLO</name>
<dbReference type="Pfam" id="PF01215">
    <property type="entry name" value="COX5B"/>
    <property type="match status" value="1"/>
</dbReference>
<dbReference type="InterPro" id="IPR036972">
    <property type="entry name" value="Cyt_c_oxidase_su5b_sf"/>
</dbReference>
<evidence type="ECO:0000313" key="4">
    <source>
        <dbReference type="Proteomes" id="UP000660262"/>
    </source>
</evidence>
<gene>
    <name evidence="3" type="ORF">PPROV_000256200</name>
</gene>
<organism evidence="3 4">
    <name type="scientific">Pycnococcus provasolii</name>
    <dbReference type="NCBI Taxonomy" id="41880"/>
    <lineage>
        <taxon>Eukaryota</taxon>
        <taxon>Viridiplantae</taxon>
        <taxon>Chlorophyta</taxon>
        <taxon>Pseudoscourfieldiophyceae</taxon>
        <taxon>Pseudoscourfieldiales</taxon>
        <taxon>Pycnococcaceae</taxon>
        <taxon>Pycnococcus</taxon>
    </lineage>
</organism>
<comment type="caution">
    <text evidence="3">The sequence shown here is derived from an EMBL/GenBank/DDBJ whole genome shotgun (WGS) entry which is preliminary data.</text>
</comment>
<dbReference type="AlphaFoldDB" id="A0A830HAN9"/>
<dbReference type="GO" id="GO:0005740">
    <property type="term" value="C:mitochondrial envelope"/>
    <property type="evidence" value="ECO:0007669"/>
    <property type="project" value="InterPro"/>
</dbReference>
<evidence type="ECO:0000256" key="1">
    <source>
        <dbReference type="ARBA" id="ARBA00022723"/>
    </source>
</evidence>
<reference evidence="3" key="1">
    <citation type="submission" date="2020-10" db="EMBL/GenBank/DDBJ databases">
        <title>Unveiling of a novel bifunctional photoreceptor, Dualchrome1, isolated from a cosmopolitan green alga.</title>
        <authorList>
            <person name="Suzuki S."/>
            <person name="Kawachi M."/>
        </authorList>
    </citation>
    <scope>NUCLEOTIDE SEQUENCE</scope>
    <source>
        <strain evidence="3">NIES 2893</strain>
    </source>
</reference>
<evidence type="ECO:0000256" key="2">
    <source>
        <dbReference type="ARBA" id="ARBA00022833"/>
    </source>
</evidence>
<dbReference type="Proteomes" id="UP000660262">
    <property type="component" value="Unassembled WGS sequence"/>
</dbReference>
<dbReference type="EMBL" id="BNJQ01000006">
    <property type="protein sequence ID" value="GHP03808.1"/>
    <property type="molecule type" value="Genomic_DNA"/>
</dbReference>
<proteinExistence type="predicted"/>
<dbReference type="GO" id="GO:0045277">
    <property type="term" value="C:respiratory chain complex IV"/>
    <property type="evidence" value="ECO:0007669"/>
    <property type="project" value="InterPro"/>
</dbReference>
<keyword evidence="1" id="KW-0479">Metal-binding</keyword>